<accession>A0A2C9V669</accession>
<proteinExistence type="predicted"/>
<dbReference type="AlphaFoldDB" id="A0A2C9V669"/>
<dbReference type="EMBL" id="CM004396">
    <property type="protein sequence ID" value="OAY40045.1"/>
    <property type="molecule type" value="Genomic_DNA"/>
</dbReference>
<evidence type="ECO:0000313" key="2">
    <source>
        <dbReference type="EMBL" id="OAY40045.1"/>
    </source>
</evidence>
<name>A0A2C9V669_MANES</name>
<gene>
    <name evidence="2" type="ORF">MANES_10G144800</name>
</gene>
<keyword evidence="1" id="KW-0472">Membrane</keyword>
<protein>
    <submittedName>
        <fullName evidence="2">Uncharacterized protein</fullName>
    </submittedName>
</protein>
<reference evidence="2" key="1">
    <citation type="submission" date="2016-02" db="EMBL/GenBank/DDBJ databases">
        <title>WGS assembly of Manihot esculenta.</title>
        <authorList>
            <person name="Bredeson J.V."/>
            <person name="Prochnik S.E."/>
            <person name="Lyons J.B."/>
            <person name="Schmutz J."/>
            <person name="Grimwood J."/>
            <person name="Vrebalov J."/>
            <person name="Bart R.S."/>
            <person name="Amuge T."/>
            <person name="Ferguson M.E."/>
            <person name="Green R."/>
            <person name="Putnam N."/>
            <person name="Stites J."/>
            <person name="Rounsley S."/>
            <person name="Rokhsar D.S."/>
        </authorList>
    </citation>
    <scope>NUCLEOTIDE SEQUENCE [LARGE SCALE GENOMIC DNA]</scope>
    <source>
        <tissue evidence="2">Leaf</tissue>
    </source>
</reference>
<sequence length="70" mass="8064">MIFVIICVSLAIYFGFMCAFFLVSTKFMFVVLCVFGPRLFRVVVLFCCVLFSFSFFLGQTMDKSKLSIFP</sequence>
<organism evidence="2">
    <name type="scientific">Manihot esculenta</name>
    <name type="common">Cassava</name>
    <name type="synonym">Jatropha manihot</name>
    <dbReference type="NCBI Taxonomy" id="3983"/>
    <lineage>
        <taxon>Eukaryota</taxon>
        <taxon>Viridiplantae</taxon>
        <taxon>Streptophyta</taxon>
        <taxon>Embryophyta</taxon>
        <taxon>Tracheophyta</taxon>
        <taxon>Spermatophyta</taxon>
        <taxon>Magnoliopsida</taxon>
        <taxon>eudicotyledons</taxon>
        <taxon>Gunneridae</taxon>
        <taxon>Pentapetalae</taxon>
        <taxon>rosids</taxon>
        <taxon>fabids</taxon>
        <taxon>Malpighiales</taxon>
        <taxon>Euphorbiaceae</taxon>
        <taxon>Crotonoideae</taxon>
        <taxon>Manihoteae</taxon>
        <taxon>Manihot</taxon>
    </lineage>
</organism>
<keyword evidence="1" id="KW-0812">Transmembrane</keyword>
<feature type="transmembrane region" description="Helical" evidence="1">
    <location>
        <begin position="12"/>
        <end position="35"/>
    </location>
</feature>
<feature type="transmembrane region" description="Helical" evidence="1">
    <location>
        <begin position="42"/>
        <end position="61"/>
    </location>
</feature>
<evidence type="ECO:0000256" key="1">
    <source>
        <dbReference type="SAM" id="Phobius"/>
    </source>
</evidence>
<keyword evidence="1" id="KW-1133">Transmembrane helix</keyword>